<name>A0A8J5N3U8_HOMAM</name>
<dbReference type="SMART" id="SM00042">
    <property type="entry name" value="CUB"/>
    <property type="match status" value="1"/>
</dbReference>
<reference evidence="4" key="1">
    <citation type="journal article" date="2021" name="Sci. Adv.">
        <title>The American lobster genome reveals insights on longevity, neural, and immune adaptations.</title>
        <authorList>
            <person name="Polinski J.M."/>
            <person name="Zimin A.V."/>
            <person name="Clark K.F."/>
            <person name="Kohn A.B."/>
            <person name="Sadowski N."/>
            <person name="Timp W."/>
            <person name="Ptitsyn A."/>
            <person name="Khanna P."/>
            <person name="Romanova D.Y."/>
            <person name="Williams P."/>
            <person name="Greenwood S.J."/>
            <person name="Moroz L.L."/>
            <person name="Walt D.R."/>
            <person name="Bodnar A.G."/>
        </authorList>
    </citation>
    <scope>NUCLEOTIDE SEQUENCE</scope>
    <source>
        <strain evidence="4">GMGI-L3</strain>
    </source>
</reference>
<dbReference type="Gene3D" id="2.60.120.290">
    <property type="entry name" value="Spermadhesin, CUB domain"/>
    <property type="match status" value="1"/>
</dbReference>
<evidence type="ECO:0000256" key="1">
    <source>
        <dbReference type="ARBA" id="ARBA00023157"/>
    </source>
</evidence>
<dbReference type="Proteomes" id="UP000747542">
    <property type="component" value="Unassembled WGS sequence"/>
</dbReference>
<dbReference type="PROSITE" id="PS01180">
    <property type="entry name" value="CUB"/>
    <property type="match status" value="1"/>
</dbReference>
<comment type="caution">
    <text evidence="2">Lacks conserved residue(s) required for the propagation of feature annotation.</text>
</comment>
<dbReference type="InterPro" id="IPR058698">
    <property type="entry name" value="CUB_metazoa"/>
</dbReference>
<accession>A0A8J5N3U8</accession>
<dbReference type="InterPro" id="IPR000859">
    <property type="entry name" value="CUB_dom"/>
</dbReference>
<dbReference type="InterPro" id="IPR035914">
    <property type="entry name" value="Sperma_CUB_dom_sf"/>
</dbReference>
<dbReference type="PANTHER" id="PTHR33236">
    <property type="entry name" value="INTRAFLAGELLAR TRANSPORT PROTEIN 122 FAMILY PROTEIN-RELATED"/>
    <property type="match status" value="1"/>
</dbReference>
<evidence type="ECO:0000256" key="2">
    <source>
        <dbReference type="PROSITE-ProRule" id="PRU00059"/>
    </source>
</evidence>
<dbReference type="PANTHER" id="PTHR33236:SF12">
    <property type="entry name" value="CUB DOMAIN-CONTAINING PROTEIN-RELATED"/>
    <property type="match status" value="1"/>
</dbReference>
<gene>
    <name evidence="4" type="primary">Cdcp2-L1</name>
    <name evidence="4" type="ORF">Hamer_G006974</name>
</gene>
<protein>
    <submittedName>
        <fullName evidence="4">CUB domain-containing protein 2-like 1</fullName>
    </submittedName>
</protein>
<dbReference type="CDD" id="cd00041">
    <property type="entry name" value="CUB"/>
    <property type="match status" value="1"/>
</dbReference>
<feature type="domain" description="CUB" evidence="3">
    <location>
        <begin position="11"/>
        <end position="127"/>
    </location>
</feature>
<evidence type="ECO:0000259" key="3">
    <source>
        <dbReference type="PROSITE" id="PS01180"/>
    </source>
</evidence>
<sequence length="483" mass="54488">STERLVVVVDCGAVIDGELASEGVITTPDYPDQYENGLYCVWTILGGKGKRVRLTFDDFEVTKTPGCNGDYLLVSPTGFSNDTTAVHLCGTDIPGEFLSAKDTLYVEFRSTPDGDTCRGFSARYFLEEVVVTCGEEVSFLEFDFENSEYPLPTKNESSHCELTISHDCDVPICQVRLDFLELMLQPPEYGNCDNDQFMVRANEPVPILLYVEVAGRASTSLHVLISEILPKPVGHVVDHVTGETYPLEWRHEVEDNRRWKVRVNQIPCDCTYDHFKTSSSRVPRRSEGDHQEFQLRRFQAGLQPLLGHEKACGRRMWTGHLNNLDYHVCVHGAEGYCGIMYTPTGTESFMLTGEALTAPRRRITCMGQRGARRTVMVPKSRTPGDNDPWSHDRFCGMALGNYVKGPIVSYSTPFYMQVKTDADEYSRSVDLENRGFELEYTVAMFRALPLQLGPEVQRLDYTHTSTVLLAIYISVLYIITYSC</sequence>
<dbReference type="AlphaFoldDB" id="A0A8J5N3U8"/>
<organism evidence="4 5">
    <name type="scientific">Homarus americanus</name>
    <name type="common">American lobster</name>
    <dbReference type="NCBI Taxonomy" id="6706"/>
    <lineage>
        <taxon>Eukaryota</taxon>
        <taxon>Metazoa</taxon>
        <taxon>Ecdysozoa</taxon>
        <taxon>Arthropoda</taxon>
        <taxon>Crustacea</taxon>
        <taxon>Multicrustacea</taxon>
        <taxon>Malacostraca</taxon>
        <taxon>Eumalacostraca</taxon>
        <taxon>Eucarida</taxon>
        <taxon>Decapoda</taxon>
        <taxon>Pleocyemata</taxon>
        <taxon>Astacidea</taxon>
        <taxon>Nephropoidea</taxon>
        <taxon>Nephropidae</taxon>
        <taxon>Homarus</taxon>
    </lineage>
</organism>
<proteinExistence type="predicted"/>
<evidence type="ECO:0000313" key="5">
    <source>
        <dbReference type="Proteomes" id="UP000747542"/>
    </source>
</evidence>
<dbReference type="FunFam" id="2.60.120.290:FF:000005">
    <property type="entry name" value="Procollagen C-endopeptidase enhancer 1"/>
    <property type="match status" value="1"/>
</dbReference>
<comment type="caution">
    <text evidence="4">The sequence shown here is derived from an EMBL/GenBank/DDBJ whole genome shotgun (WGS) entry which is preliminary data.</text>
</comment>
<dbReference type="Pfam" id="PF26080">
    <property type="entry name" value="CUB_animal"/>
    <property type="match status" value="1"/>
</dbReference>
<keyword evidence="5" id="KW-1185">Reference proteome</keyword>
<evidence type="ECO:0000313" key="4">
    <source>
        <dbReference type="EMBL" id="KAG7172745.1"/>
    </source>
</evidence>
<keyword evidence="1" id="KW-1015">Disulfide bond</keyword>
<dbReference type="SUPFAM" id="SSF49854">
    <property type="entry name" value="Spermadhesin, CUB domain"/>
    <property type="match status" value="1"/>
</dbReference>
<dbReference type="EMBL" id="JAHLQT010010484">
    <property type="protein sequence ID" value="KAG7172745.1"/>
    <property type="molecule type" value="Genomic_DNA"/>
</dbReference>
<feature type="non-terminal residue" evidence="4">
    <location>
        <position position="1"/>
    </location>
</feature>
<dbReference type="Pfam" id="PF00431">
    <property type="entry name" value="CUB"/>
    <property type="match status" value="1"/>
</dbReference>